<organism evidence="2 3">
    <name type="scientific">Neurospora hispaniola</name>
    <dbReference type="NCBI Taxonomy" id="588809"/>
    <lineage>
        <taxon>Eukaryota</taxon>
        <taxon>Fungi</taxon>
        <taxon>Dikarya</taxon>
        <taxon>Ascomycota</taxon>
        <taxon>Pezizomycotina</taxon>
        <taxon>Sordariomycetes</taxon>
        <taxon>Sordariomycetidae</taxon>
        <taxon>Sordariales</taxon>
        <taxon>Sordariaceae</taxon>
        <taxon>Neurospora</taxon>
    </lineage>
</organism>
<evidence type="ECO:0000313" key="2">
    <source>
        <dbReference type="EMBL" id="KAK3497872.1"/>
    </source>
</evidence>
<protein>
    <submittedName>
        <fullName evidence="2">Uncharacterized protein</fullName>
    </submittedName>
</protein>
<gene>
    <name evidence="2" type="ORF">B0T23DRAFT_95633</name>
</gene>
<keyword evidence="1" id="KW-0732">Signal</keyword>
<feature type="chain" id="PRO_5042465427" evidence="1">
    <location>
        <begin position="32"/>
        <end position="195"/>
    </location>
</feature>
<proteinExistence type="predicted"/>
<name>A0AAJ0MUA2_9PEZI</name>
<comment type="caution">
    <text evidence="2">The sequence shown here is derived from an EMBL/GenBank/DDBJ whole genome shotgun (WGS) entry which is preliminary data.</text>
</comment>
<reference evidence="2 3" key="1">
    <citation type="journal article" date="2023" name="Mol. Phylogenet. Evol.">
        <title>Genome-scale phylogeny and comparative genomics of the fungal order Sordariales.</title>
        <authorList>
            <person name="Hensen N."/>
            <person name="Bonometti L."/>
            <person name="Westerberg I."/>
            <person name="Brannstrom I.O."/>
            <person name="Guillou S."/>
            <person name="Cros-Aarteil S."/>
            <person name="Calhoun S."/>
            <person name="Haridas S."/>
            <person name="Kuo A."/>
            <person name="Mondo S."/>
            <person name="Pangilinan J."/>
            <person name="Riley R."/>
            <person name="LaButti K."/>
            <person name="Andreopoulos B."/>
            <person name="Lipzen A."/>
            <person name="Chen C."/>
            <person name="Yan M."/>
            <person name="Daum C."/>
            <person name="Ng V."/>
            <person name="Clum A."/>
            <person name="Steindorff A."/>
            <person name="Ohm R.A."/>
            <person name="Martin F."/>
            <person name="Silar P."/>
            <person name="Natvig D.O."/>
            <person name="Lalanne C."/>
            <person name="Gautier V."/>
            <person name="Ament-Velasquez S.L."/>
            <person name="Kruys A."/>
            <person name="Hutchinson M.I."/>
            <person name="Powell A.J."/>
            <person name="Barry K."/>
            <person name="Miller A.N."/>
            <person name="Grigoriev I.V."/>
            <person name="Debuchy R."/>
            <person name="Gladieux P."/>
            <person name="Hiltunen Thoren M."/>
            <person name="Johannesson H."/>
        </authorList>
    </citation>
    <scope>NUCLEOTIDE SEQUENCE [LARGE SCALE GENOMIC DNA]</scope>
    <source>
        <strain evidence="2 3">FGSC 10403</strain>
    </source>
</reference>
<keyword evidence="3" id="KW-1185">Reference proteome</keyword>
<evidence type="ECO:0000313" key="3">
    <source>
        <dbReference type="Proteomes" id="UP001285908"/>
    </source>
</evidence>
<sequence length="195" mass="21584">MPGHELGPRQYVVWACPRLLFLLLWNSVTQSEYLPVAMGASAGAQESVLCTWSVAVLSSLLPNPVLMQVAPALHTCYFGNWQEHQHPFLLQKLPNENCWMPSVRDLSRNCNGDNQISSFSEKHLINSLCFVINIDFSFGHTGSNESGKPPRLACLGTKALILGDPGTSRHSVVRPDTPFDAAYIDTKRTHGRPVE</sequence>
<accession>A0AAJ0MUA2</accession>
<feature type="signal peptide" evidence="1">
    <location>
        <begin position="1"/>
        <end position="31"/>
    </location>
</feature>
<dbReference type="RefSeq" id="XP_062696136.1">
    <property type="nucleotide sequence ID" value="XM_062842042.1"/>
</dbReference>
<dbReference type="GeneID" id="87879664"/>
<dbReference type="Proteomes" id="UP001285908">
    <property type="component" value="Unassembled WGS sequence"/>
</dbReference>
<dbReference type="AlphaFoldDB" id="A0AAJ0MUA2"/>
<dbReference type="EMBL" id="JAULSX010000002">
    <property type="protein sequence ID" value="KAK3497872.1"/>
    <property type="molecule type" value="Genomic_DNA"/>
</dbReference>
<evidence type="ECO:0000256" key="1">
    <source>
        <dbReference type="SAM" id="SignalP"/>
    </source>
</evidence>